<dbReference type="EMBL" id="UINC01001526">
    <property type="protein sequence ID" value="SUZ82861.1"/>
    <property type="molecule type" value="Genomic_DNA"/>
</dbReference>
<feature type="domain" description="Holliday junction DNA helicase RuvA C-terminal" evidence="6">
    <location>
        <begin position="137"/>
        <end position="177"/>
    </location>
</feature>
<name>A0A381QU07_9ZZZZ</name>
<evidence type="ECO:0000256" key="3">
    <source>
        <dbReference type="ARBA" id="ARBA00023125"/>
    </source>
</evidence>
<dbReference type="AlphaFoldDB" id="A0A381QU07"/>
<evidence type="ECO:0000313" key="7">
    <source>
        <dbReference type="EMBL" id="SUZ82861.1"/>
    </source>
</evidence>
<dbReference type="Gene3D" id="2.40.50.140">
    <property type="entry name" value="Nucleic acid-binding proteins"/>
    <property type="match status" value="1"/>
</dbReference>
<dbReference type="GO" id="GO:0003677">
    <property type="term" value="F:DNA binding"/>
    <property type="evidence" value="ECO:0007669"/>
    <property type="project" value="UniProtKB-KW"/>
</dbReference>
<dbReference type="NCBIfam" id="TIGR00084">
    <property type="entry name" value="ruvA"/>
    <property type="match status" value="1"/>
</dbReference>
<evidence type="ECO:0000256" key="1">
    <source>
        <dbReference type="ARBA" id="ARBA00022490"/>
    </source>
</evidence>
<dbReference type="GO" id="GO:0009379">
    <property type="term" value="C:Holliday junction helicase complex"/>
    <property type="evidence" value="ECO:0007669"/>
    <property type="project" value="InterPro"/>
</dbReference>
<dbReference type="SUPFAM" id="SSF47781">
    <property type="entry name" value="RuvA domain 2-like"/>
    <property type="match status" value="1"/>
</dbReference>
<dbReference type="GO" id="GO:0006310">
    <property type="term" value="P:DNA recombination"/>
    <property type="evidence" value="ECO:0007669"/>
    <property type="project" value="InterPro"/>
</dbReference>
<dbReference type="GO" id="GO:0009378">
    <property type="term" value="F:four-way junction helicase activity"/>
    <property type="evidence" value="ECO:0007669"/>
    <property type="project" value="InterPro"/>
</dbReference>
<keyword evidence="3" id="KW-0238">DNA-binding</keyword>
<feature type="non-terminal residue" evidence="7">
    <location>
        <position position="1"/>
    </location>
</feature>
<dbReference type="CDD" id="cd14332">
    <property type="entry name" value="UBA_RuvA_C"/>
    <property type="match status" value="1"/>
</dbReference>
<dbReference type="InterPro" id="IPR010994">
    <property type="entry name" value="RuvA_2-like"/>
</dbReference>
<sequence>VLVEVSGVGYRVVVTPTTAVRLGDTGAKVFLHVHHHIREADQTLYGFLERGERSCFEALLSAHGVGPSLALAVLGVHGPVELARVLADDDVAALCLVPGVGKKTATRLLVELKNSLDLPIDGVPVNGDGSGVGRSALVEVQEALGGLGYTPDEVRSVLVDLGGDDPAVLLREALQRLARA</sequence>
<organism evidence="7">
    <name type="scientific">marine metagenome</name>
    <dbReference type="NCBI Taxonomy" id="408172"/>
    <lineage>
        <taxon>unclassified sequences</taxon>
        <taxon>metagenomes</taxon>
        <taxon>ecological metagenomes</taxon>
    </lineage>
</organism>
<evidence type="ECO:0000259" key="6">
    <source>
        <dbReference type="Pfam" id="PF07499"/>
    </source>
</evidence>
<evidence type="ECO:0000256" key="4">
    <source>
        <dbReference type="ARBA" id="ARBA00023204"/>
    </source>
</evidence>
<dbReference type="Pfam" id="PF01330">
    <property type="entry name" value="RuvA_N"/>
    <property type="match status" value="1"/>
</dbReference>
<dbReference type="Gene3D" id="1.10.150.20">
    <property type="entry name" value="5' to 3' exonuclease, C-terminal subdomain"/>
    <property type="match status" value="1"/>
</dbReference>
<dbReference type="InterPro" id="IPR011114">
    <property type="entry name" value="RuvA_C"/>
</dbReference>
<keyword evidence="2" id="KW-0227">DNA damage</keyword>
<gene>
    <name evidence="7" type="ORF">METZ01_LOCUS35715</name>
</gene>
<dbReference type="InterPro" id="IPR000085">
    <property type="entry name" value="RuvA"/>
</dbReference>
<evidence type="ECO:0000256" key="2">
    <source>
        <dbReference type="ARBA" id="ARBA00022763"/>
    </source>
</evidence>
<dbReference type="GO" id="GO:0005524">
    <property type="term" value="F:ATP binding"/>
    <property type="evidence" value="ECO:0007669"/>
    <property type="project" value="InterPro"/>
</dbReference>
<protein>
    <recommendedName>
        <fullName evidence="8">DNA helicase Holliday junction RuvA type domain-containing protein</fullName>
    </recommendedName>
</protein>
<dbReference type="InterPro" id="IPR012340">
    <property type="entry name" value="NA-bd_OB-fold"/>
</dbReference>
<evidence type="ECO:0000259" key="5">
    <source>
        <dbReference type="Pfam" id="PF01330"/>
    </source>
</evidence>
<dbReference type="SUPFAM" id="SSF50249">
    <property type="entry name" value="Nucleic acid-binding proteins"/>
    <property type="match status" value="1"/>
</dbReference>
<evidence type="ECO:0008006" key="8">
    <source>
        <dbReference type="Google" id="ProtNLM"/>
    </source>
</evidence>
<dbReference type="HAMAP" id="MF_00031">
    <property type="entry name" value="DNA_HJ_migration_RuvA"/>
    <property type="match status" value="1"/>
</dbReference>
<proteinExistence type="inferred from homology"/>
<dbReference type="Pfam" id="PF14520">
    <property type="entry name" value="HHH_5"/>
    <property type="match status" value="1"/>
</dbReference>
<keyword evidence="4" id="KW-0234">DNA repair</keyword>
<reference evidence="7" key="1">
    <citation type="submission" date="2018-05" db="EMBL/GenBank/DDBJ databases">
        <authorList>
            <person name="Lanie J.A."/>
            <person name="Ng W.-L."/>
            <person name="Kazmierczak K.M."/>
            <person name="Andrzejewski T.M."/>
            <person name="Davidsen T.M."/>
            <person name="Wayne K.J."/>
            <person name="Tettelin H."/>
            <person name="Glass J.I."/>
            <person name="Rusch D."/>
            <person name="Podicherti R."/>
            <person name="Tsui H.-C.T."/>
            <person name="Winkler M.E."/>
        </authorList>
    </citation>
    <scope>NUCLEOTIDE SEQUENCE</scope>
</reference>
<dbReference type="Pfam" id="PF07499">
    <property type="entry name" value="RuvA_C"/>
    <property type="match status" value="1"/>
</dbReference>
<accession>A0A381QU07</accession>
<keyword evidence="1" id="KW-0963">Cytoplasm</keyword>
<dbReference type="GO" id="GO:0006281">
    <property type="term" value="P:DNA repair"/>
    <property type="evidence" value="ECO:0007669"/>
    <property type="project" value="UniProtKB-KW"/>
</dbReference>
<dbReference type="InterPro" id="IPR013849">
    <property type="entry name" value="DNA_helicase_Holl-junc_RuvA_I"/>
</dbReference>
<feature type="domain" description="DNA helicase Holliday junction RuvA type" evidence="5">
    <location>
        <begin position="1"/>
        <end position="46"/>
    </location>
</feature>